<evidence type="ECO:0000256" key="1">
    <source>
        <dbReference type="SAM" id="MobiDB-lite"/>
    </source>
</evidence>
<feature type="compositionally biased region" description="Basic and acidic residues" evidence="1">
    <location>
        <begin position="206"/>
        <end position="221"/>
    </location>
</feature>
<accession>A0A834FF28</accession>
<name>A0A834FF28_ORYME</name>
<sequence length="229" mass="24941">MDVGWKRAPHTRGRVSRLLAVCFDAVTFIHASSDLVPHFAPSEPVTQREAGATCCANHGMRSALLSARGCAVLTRGALTDPAARPDEERCRHVVSVVNRSYISQPILAFDGEQKGTAAEEGLEDFYQGCLLKNAVSHQLISESADCFVMAVNQEGLHTGLRNRIWESQRRSVAAGRGRGAIFDMRSGAQRLKAPIPCSSMWKMGGKQEEEGKAEEKWRKGEGTTISGIC</sequence>
<proteinExistence type="predicted"/>
<organism evidence="2 3">
    <name type="scientific">Oryzias melastigma</name>
    <name type="common">Marine medaka</name>
    <dbReference type="NCBI Taxonomy" id="30732"/>
    <lineage>
        <taxon>Eukaryota</taxon>
        <taxon>Metazoa</taxon>
        <taxon>Chordata</taxon>
        <taxon>Craniata</taxon>
        <taxon>Vertebrata</taxon>
        <taxon>Euteleostomi</taxon>
        <taxon>Actinopterygii</taxon>
        <taxon>Neopterygii</taxon>
        <taxon>Teleostei</taxon>
        <taxon>Neoteleostei</taxon>
        <taxon>Acanthomorphata</taxon>
        <taxon>Ovalentaria</taxon>
        <taxon>Atherinomorphae</taxon>
        <taxon>Beloniformes</taxon>
        <taxon>Adrianichthyidae</taxon>
        <taxon>Oryziinae</taxon>
        <taxon>Oryzias</taxon>
    </lineage>
</organism>
<dbReference type="EMBL" id="WKFB01000191">
    <property type="protein sequence ID" value="KAF6732411.1"/>
    <property type="molecule type" value="Genomic_DNA"/>
</dbReference>
<evidence type="ECO:0000313" key="2">
    <source>
        <dbReference type="EMBL" id="KAF6732411.1"/>
    </source>
</evidence>
<comment type="caution">
    <text evidence="2">The sequence shown here is derived from an EMBL/GenBank/DDBJ whole genome shotgun (WGS) entry which is preliminary data.</text>
</comment>
<evidence type="ECO:0000313" key="3">
    <source>
        <dbReference type="Proteomes" id="UP000646548"/>
    </source>
</evidence>
<reference evidence="2" key="1">
    <citation type="journal article" name="BMC Genomics">
        <title>Long-read sequencing and de novo genome assembly of marine medaka (Oryzias melastigma).</title>
        <authorList>
            <person name="Liang P."/>
            <person name="Saqib H.S.A."/>
            <person name="Ni X."/>
            <person name="Shen Y."/>
        </authorList>
    </citation>
    <scope>NUCLEOTIDE SEQUENCE</scope>
    <source>
        <strain evidence="2">Bigg-433</strain>
    </source>
</reference>
<dbReference type="AlphaFoldDB" id="A0A834FF28"/>
<dbReference type="Proteomes" id="UP000646548">
    <property type="component" value="Unassembled WGS sequence"/>
</dbReference>
<protein>
    <submittedName>
        <fullName evidence="2">Uncharacterized protein</fullName>
    </submittedName>
</protein>
<gene>
    <name evidence="2" type="ORF">FQA47_018463</name>
</gene>
<feature type="region of interest" description="Disordered" evidence="1">
    <location>
        <begin position="206"/>
        <end position="229"/>
    </location>
</feature>